<dbReference type="GO" id="GO:0016020">
    <property type="term" value="C:membrane"/>
    <property type="evidence" value="ECO:0007669"/>
    <property type="project" value="InterPro"/>
</dbReference>
<dbReference type="Gene3D" id="2.40.10.10">
    <property type="entry name" value="Trypsin-like serine proteases"/>
    <property type="match status" value="2"/>
</dbReference>
<evidence type="ECO:0000259" key="10">
    <source>
        <dbReference type="PROSITE" id="PS50287"/>
    </source>
</evidence>
<dbReference type="InterPro" id="IPR002172">
    <property type="entry name" value="LDrepeatLR_classA_rpt"/>
</dbReference>
<dbReference type="PROSITE" id="PS00135">
    <property type="entry name" value="TRYPSIN_SER"/>
    <property type="match status" value="1"/>
</dbReference>
<dbReference type="GO" id="GO:0046598">
    <property type="term" value="P:positive regulation of viral entry into host cell"/>
    <property type="evidence" value="ECO:0007669"/>
    <property type="project" value="Ensembl"/>
</dbReference>
<accession>G3WNK6</accession>
<dbReference type="InterPro" id="IPR036055">
    <property type="entry name" value="LDL_receptor-like_sf"/>
</dbReference>
<dbReference type="InterPro" id="IPR001314">
    <property type="entry name" value="Peptidase_S1A"/>
</dbReference>
<dbReference type="InterPro" id="IPR009003">
    <property type="entry name" value="Peptidase_S1_PA"/>
</dbReference>
<keyword evidence="8" id="KW-0812">Transmembrane</keyword>
<keyword evidence="8" id="KW-0472">Membrane</keyword>
<dbReference type="Gene3D" id="3.10.250.10">
    <property type="entry name" value="SRCR-like domain"/>
    <property type="match status" value="1"/>
</dbReference>
<dbReference type="FunFam" id="2.40.10.10:FF:000003">
    <property type="entry name" value="Transmembrane serine protease 3"/>
    <property type="match status" value="1"/>
</dbReference>
<dbReference type="CDD" id="cd00190">
    <property type="entry name" value="Tryp_SPc"/>
    <property type="match status" value="1"/>
</dbReference>
<evidence type="ECO:0000256" key="5">
    <source>
        <dbReference type="ARBA" id="ARBA00023180"/>
    </source>
</evidence>
<dbReference type="SMART" id="SM00202">
    <property type="entry name" value="SR"/>
    <property type="match status" value="1"/>
</dbReference>
<dbReference type="FunCoup" id="G3WNK6">
    <property type="interactions" value="237"/>
</dbReference>
<dbReference type="GO" id="GO:0016485">
    <property type="term" value="P:protein processing"/>
    <property type="evidence" value="ECO:0007669"/>
    <property type="project" value="Ensembl"/>
</dbReference>
<keyword evidence="12" id="KW-1185">Reference proteome</keyword>
<dbReference type="PANTHER" id="PTHR24252:SF17">
    <property type="entry name" value="SUPPRESSOR OF TUMORIGENICITY 14 PROTEIN HOMOLOG-RELATED"/>
    <property type="match status" value="1"/>
</dbReference>
<dbReference type="GO" id="GO:0004252">
    <property type="term" value="F:serine-type endopeptidase activity"/>
    <property type="evidence" value="ECO:0007669"/>
    <property type="project" value="InterPro"/>
</dbReference>
<dbReference type="InterPro" id="IPR033116">
    <property type="entry name" value="TRYPSIN_SER"/>
</dbReference>
<evidence type="ECO:0000256" key="3">
    <source>
        <dbReference type="ARBA" id="ARBA00022825"/>
    </source>
</evidence>
<dbReference type="GO" id="GO:0045967">
    <property type="term" value="P:negative regulation of growth rate"/>
    <property type="evidence" value="ECO:0007669"/>
    <property type="project" value="Ensembl"/>
</dbReference>
<dbReference type="SUPFAM" id="SSF50494">
    <property type="entry name" value="Trypsin-like serine proteases"/>
    <property type="match status" value="1"/>
</dbReference>
<dbReference type="SUPFAM" id="SSF57424">
    <property type="entry name" value="LDL receptor-like module"/>
    <property type="match status" value="1"/>
</dbReference>
<dbReference type="InParanoid" id="G3WNK6"/>
<dbReference type="PROSITE" id="PS00134">
    <property type="entry name" value="TRYPSIN_HIS"/>
    <property type="match status" value="1"/>
</dbReference>
<dbReference type="PROSITE" id="PS50240">
    <property type="entry name" value="TRYPSIN_DOM"/>
    <property type="match status" value="1"/>
</dbReference>
<proteinExistence type="predicted"/>
<keyword evidence="4" id="KW-1015">Disulfide bond</keyword>
<evidence type="ECO:0000256" key="7">
    <source>
        <dbReference type="RuleBase" id="RU363034"/>
    </source>
</evidence>
<evidence type="ECO:0000256" key="4">
    <source>
        <dbReference type="ARBA" id="ARBA00023157"/>
    </source>
</evidence>
<keyword evidence="8" id="KW-1133">Transmembrane helix</keyword>
<dbReference type="Gene3D" id="4.10.400.10">
    <property type="entry name" value="Low-density Lipoprotein Receptor"/>
    <property type="match status" value="1"/>
</dbReference>
<evidence type="ECO:0000256" key="8">
    <source>
        <dbReference type="SAM" id="Phobius"/>
    </source>
</evidence>
<keyword evidence="1 7" id="KW-0645">Protease</keyword>
<dbReference type="PRINTS" id="PR00722">
    <property type="entry name" value="CHYMOTRYPSIN"/>
</dbReference>
<dbReference type="Pfam" id="PF00057">
    <property type="entry name" value="Ldl_recept_a"/>
    <property type="match status" value="1"/>
</dbReference>
<name>G3WNK6_SARHA</name>
<gene>
    <name evidence="11" type="primary">TMPRSS4</name>
</gene>
<feature type="domain" description="SRCR" evidence="10">
    <location>
        <begin position="127"/>
        <end position="172"/>
    </location>
</feature>
<dbReference type="SMART" id="SM00192">
    <property type="entry name" value="LDLa"/>
    <property type="match status" value="1"/>
</dbReference>
<dbReference type="Proteomes" id="UP000007648">
    <property type="component" value="Unassembled WGS sequence"/>
</dbReference>
<reference evidence="11" key="2">
    <citation type="submission" date="2025-08" db="UniProtKB">
        <authorList>
            <consortium name="Ensembl"/>
        </authorList>
    </citation>
    <scope>IDENTIFICATION</scope>
</reference>
<dbReference type="Pfam" id="PF00089">
    <property type="entry name" value="Trypsin"/>
    <property type="match status" value="1"/>
</dbReference>
<organism evidence="11 12">
    <name type="scientific">Sarcophilus harrisii</name>
    <name type="common">Tasmanian devil</name>
    <name type="synonym">Sarcophilus laniarius</name>
    <dbReference type="NCBI Taxonomy" id="9305"/>
    <lineage>
        <taxon>Eukaryota</taxon>
        <taxon>Metazoa</taxon>
        <taxon>Chordata</taxon>
        <taxon>Craniata</taxon>
        <taxon>Vertebrata</taxon>
        <taxon>Euteleostomi</taxon>
        <taxon>Mammalia</taxon>
        <taxon>Metatheria</taxon>
        <taxon>Dasyuromorphia</taxon>
        <taxon>Dasyuridae</taxon>
        <taxon>Sarcophilus</taxon>
    </lineage>
</organism>
<dbReference type="Pfam" id="PF15494">
    <property type="entry name" value="SRCR_2"/>
    <property type="match status" value="1"/>
</dbReference>
<dbReference type="CDD" id="cd00112">
    <property type="entry name" value="LDLa"/>
    <property type="match status" value="1"/>
</dbReference>
<dbReference type="InterPro" id="IPR036772">
    <property type="entry name" value="SRCR-like_dom_sf"/>
</dbReference>
<protein>
    <submittedName>
        <fullName evidence="11">Transmembrane serine protease 4</fullName>
    </submittedName>
</protein>
<dbReference type="InterPro" id="IPR001190">
    <property type="entry name" value="SRCR"/>
</dbReference>
<comment type="caution">
    <text evidence="6">Lacks conserved residue(s) required for the propagation of feature annotation.</text>
</comment>
<reference evidence="11" key="3">
    <citation type="submission" date="2025-09" db="UniProtKB">
        <authorList>
            <consortium name="Ensembl"/>
        </authorList>
    </citation>
    <scope>IDENTIFICATION</scope>
</reference>
<dbReference type="InterPro" id="IPR018114">
    <property type="entry name" value="TRYPSIN_HIS"/>
</dbReference>
<keyword evidence="3 7" id="KW-0720">Serine protease</keyword>
<feature type="transmembrane region" description="Helical" evidence="8">
    <location>
        <begin position="58"/>
        <end position="83"/>
    </location>
</feature>
<reference evidence="11 12" key="1">
    <citation type="journal article" date="2011" name="Proc. Natl. Acad. Sci. U.S.A.">
        <title>Genetic diversity and population structure of the endangered marsupial Sarcophilus harrisii (Tasmanian devil).</title>
        <authorList>
            <person name="Miller W."/>
            <person name="Hayes V.M."/>
            <person name="Ratan A."/>
            <person name="Petersen D.C."/>
            <person name="Wittekindt N.E."/>
            <person name="Miller J."/>
            <person name="Walenz B."/>
            <person name="Knight J."/>
            <person name="Qi J."/>
            <person name="Zhao F."/>
            <person name="Wang Q."/>
            <person name="Bedoya-Reina O.C."/>
            <person name="Katiyar N."/>
            <person name="Tomsho L.P."/>
            <person name="Kasson L.M."/>
            <person name="Hardie R.A."/>
            <person name="Woodbridge P."/>
            <person name="Tindall E.A."/>
            <person name="Bertelsen M.F."/>
            <person name="Dixon D."/>
            <person name="Pyecroft S."/>
            <person name="Helgen K.M."/>
            <person name="Lesk A.M."/>
            <person name="Pringle T.H."/>
            <person name="Patterson N."/>
            <person name="Zhang Y."/>
            <person name="Kreiss A."/>
            <person name="Woods G.M."/>
            <person name="Jones M.E."/>
            <person name="Schuster S.C."/>
        </authorList>
    </citation>
    <scope>NUCLEOTIDE SEQUENCE [LARGE SCALE GENOMIC DNA]</scope>
</reference>
<feature type="domain" description="Peptidase S1" evidence="9">
    <location>
        <begin position="236"/>
        <end position="466"/>
    </location>
</feature>
<feature type="transmembrane region" description="Helical" evidence="8">
    <location>
        <begin position="6"/>
        <end position="28"/>
    </location>
</feature>
<dbReference type="InterPro" id="IPR043504">
    <property type="entry name" value="Peptidase_S1_PA_chymotrypsin"/>
</dbReference>
<sequence>MDHQEQSLPLLLLAHSFCMAFLLFSFALQDPRIETLLNKFDVSLVHKLQTRMASFKKLWMAIVGTVMALLTITGLILLIILILHKYYFHCENTYKFIPRWKVCDRHKDCALGEDEQHCTESISEEDLPLVGVRLSKDRSTLQVIDRETDFWSSACFDNFTEAWAKIACNQMGYNRLSMAPTFQAVKIGPEQQLPVSKITAKDQELQVQTFSGPCLSMSLVSLHCAVCGENLLDSRVLGGQEGSVKTWPWQVSIQHHKTHFCGGSILDHYWILTASHCFRTYPEVTQWKVKVGTEHLYSRDRYLDLDKIFVFQFNYLYPKENDVALIKLKKPLVMSDRVRPICLPFFDEELAPDTPLWIIGWGFMKKSEEKFSKILQQAEVQLIDKKQCNHEDAYFGSITENMICAGVPSGHVDSCQGDSGGPLMYFKEKWQIVGIVSWGYGCGQRNIPGVYTNVSFFLNWIYNIRKK</sequence>
<dbReference type="PROSITE" id="PS50287">
    <property type="entry name" value="SRCR_2"/>
    <property type="match status" value="1"/>
</dbReference>
<keyword evidence="2 7" id="KW-0378">Hydrolase</keyword>
<evidence type="ECO:0000313" key="12">
    <source>
        <dbReference type="Proteomes" id="UP000007648"/>
    </source>
</evidence>
<evidence type="ECO:0000256" key="1">
    <source>
        <dbReference type="ARBA" id="ARBA00022670"/>
    </source>
</evidence>
<dbReference type="InterPro" id="IPR001254">
    <property type="entry name" value="Trypsin_dom"/>
</dbReference>
<dbReference type="SUPFAM" id="SSF56487">
    <property type="entry name" value="SRCR-like"/>
    <property type="match status" value="1"/>
</dbReference>
<dbReference type="GO" id="GO:0009611">
    <property type="term" value="P:response to wounding"/>
    <property type="evidence" value="ECO:0007669"/>
    <property type="project" value="Ensembl"/>
</dbReference>
<keyword evidence="5" id="KW-0325">Glycoprotein</keyword>
<evidence type="ECO:0000256" key="2">
    <source>
        <dbReference type="ARBA" id="ARBA00022801"/>
    </source>
</evidence>
<dbReference type="SMART" id="SM00020">
    <property type="entry name" value="Tryp_SPc"/>
    <property type="match status" value="1"/>
</dbReference>
<dbReference type="GeneTree" id="ENSGT01020000230389"/>
<dbReference type="AlphaFoldDB" id="G3WNK6"/>
<evidence type="ECO:0000259" key="9">
    <source>
        <dbReference type="PROSITE" id="PS50240"/>
    </source>
</evidence>
<dbReference type="PANTHER" id="PTHR24252">
    <property type="entry name" value="ACROSIN-RELATED"/>
    <property type="match status" value="1"/>
</dbReference>
<dbReference type="Ensembl" id="ENSSHAT00000017153.2">
    <property type="protein sequence ID" value="ENSSHAP00000017011.2"/>
    <property type="gene ID" value="ENSSHAG00000014461.2"/>
</dbReference>
<dbReference type="HOGENOM" id="CLU_006842_19_2_1"/>
<dbReference type="GO" id="GO:0010468">
    <property type="term" value="P:regulation of gene expression"/>
    <property type="evidence" value="ECO:0007669"/>
    <property type="project" value="Ensembl"/>
</dbReference>
<dbReference type="GO" id="GO:0030141">
    <property type="term" value="C:secretory granule"/>
    <property type="evidence" value="ECO:0007669"/>
    <property type="project" value="Ensembl"/>
</dbReference>
<dbReference type="GO" id="GO:0005615">
    <property type="term" value="C:extracellular space"/>
    <property type="evidence" value="ECO:0007669"/>
    <property type="project" value="Ensembl"/>
</dbReference>
<evidence type="ECO:0000313" key="11">
    <source>
        <dbReference type="Ensembl" id="ENSSHAP00000017011.2"/>
    </source>
</evidence>
<evidence type="ECO:0000256" key="6">
    <source>
        <dbReference type="PROSITE-ProRule" id="PRU00196"/>
    </source>
</evidence>